<protein>
    <recommendedName>
        <fullName evidence="8">Chromosome-anchoring protein RacA</fullName>
    </recommendedName>
</protein>
<dbReference type="Proteomes" id="UP001589854">
    <property type="component" value="Unassembled WGS sequence"/>
</dbReference>
<comment type="caution">
    <text evidence="10">The sequence shown here is derived from an EMBL/GenBank/DDBJ whole genome shotgun (WGS) entry which is preliminary data.</text>
</comment>
<keyword evidence="11" id="KW-1185">Reference proteome</keyword>
<evidence type="ECO:0000256" key="8">
    <source>
        <dbReference type="HAMAP-Rule" id="MF_01170"/>
    </source>
</evidence>
<feature type="domain" description="HTH merR-type" evidence="9">
    <location>
        <begin position="1"/>
        <end position="69"/>
    </location>
</feature>
<comment type="similarity">
    <text evidence="8">Belongs to the RacA family.</text>
</comment>
<gene>
    <name evidence="8" type="primary">racA</name>
    <name evidence="10" type="ORF">ACFFIX_13510</name>
</gene>
<proteinExistence type="inferred from homology"/>
<dbReference type="Gene3D" id="1.10.1660.10">
    <property type="match status" value="1"/>
</dbReference>
<evidence type="ECO:0000256" key="2">
    <source>
        <dbReference type="ARBA" id="ARBA00022618"/>
    </source>
</evidence>
<feature type="DNA-binding region" description="H-T-H motif" evidence="8">
    <location>
        <begin position="3"/>
        <end position="23"/>
    </location>
</feature>
<dbReference type="PANTHER" id="PTHR30204">
    <property type="entry name" value="REDOX-CYCLING DRUG-SENSING TRANSCRIPTIONAL ACTIVATOR SOXR"/>
    <property type="match status" value="1"/>
</dbReference>
<keyword evidence="5 8" id="KW-0175">Coiled coil</keyword>
<dbReference type="InterPro" id="IPR009061">
    <property type="entry name" value="DNA-bd_dom_put_sf"/>
</dbReference>
<evidence type="ECO:0000256" key="7">
    <source>
        <dbReference type="ARBA" id="ARBA00023306"/>
    </source>
</evidence>
<organism evidence="10 11">
    <name type="scientific">Metabacillus herbersteinensis</name>
    <dbReference type="NCBI Taxonomy" id="283816"/>
    <lineage>
        <taxon>Bacteria</taxon>
        <taxon>Bacillati</taxon>
        <taxon>Bacillota</taxon>
        <taxon>Bacilli</taxon>
        <taxon>Bacillales</taxon>
        <taxon>Bacillaceae</taxon>
        <taxon>Metabacillus</taxon>
    </lineage>
</organism>
<dbReference type="CDD" id="cd04762">
    <property type="entry name" value="HTH_MerR-trunc"/>
    <property type="match status" value="1"/>
</dbReference>
<name>A0ABV6GFI4_9BACI</name>
<comment type="subcellular location">
    <subcellularLocation>
        <location evidence="8">Cytoplasm</location>
    </subcellularLocation>
    <text evidence="8">Localizes to cell poles and nucleoid.</text>
</comment>
<dbReference type="Pfam" id="PF13411">
    <property type="entry name" value="MerR_1"/>
    <property type="match status" value="1"/>
</dbReference>
<keyword evidence="7 8" id="KW-0131">Cell cycle</keyword>
<dbReference type="HAMAP" id="MF_01170">
    <property type="entry name" value="RacA"/>
    <property type="match status" value="1"/>
</dbReference>
<keyword evidence="4 8" id="KW-0749">Sporulation</keyword>
<dbReference type="SMART" id="SM00422">
    <property type="entry name" value="HTH_MERR"/>
    <property type="match status" value="1"/>
</dbReference>
<evidence type="ECO:0000256" key="4">
    <source>
        <dbReference type="ARBA" id="ARBA00022969"/>
    </source>
</evidence>
<sequence>MNTATVAKILGVSPKTVQRWVKQLSLQMERNELGHYLFSEQDVDRLKKVQQQLSEGILLQEIVVQKPATRQGTTRVLSDSDREGVKKLASRLDEIERKVNSKADAVVSYQLLQHRREMEELLEKINRLEEKVELLESQPKSQPKDNILVFDHRQAPKKTKRKNLISSLFSF</sequence>
<keyword evidence="2 8" id="KW-0132">Cell division</keyword>
<dbReference type="InterPro" id="IPR000551">
    <property type="entry name" value="MerR-type_HTH_dom"/>
</dbReference>
<dbReference type="RefSeq" id="WP_378934758.1">
    <property type="nucleotide sequence ID" value="NZ_JBHLVO010000010.1"/>
</dbReference>
<evidence type="ECO:0000256" key="1">
    <source>
        <dbReference type="ARBA" id="ARBA00022490"/>
    </source>
</evidence>
<accession>A0ABV6GFI4</accession>
<reference evidence="10 11" key="1">
    <citation type="submission" date="2024-09" db="EMBL/GenBank/DDBJ databases">
        <authorList>
            <person name="Sun Q."/>
            <person name="Mori K."/>
        </authorList>
    </citation>
    <scope>NUCLEOTIDE SEQUENCE [LARGE SCALE GENOMIC DNA]</scope>
    <source>
        <strain evidence="10 11">CCM 7228</strain>
    </source>
</reference>
<dbReference type="PANTHER" id="PTHR30204:SF96">
    <property type="entry name" value="CHROMOSOME-ANCHORING PROTEIN RACA"/>
    <property type="match status" value="1"/>
</dbReference>
<keyword evidence="3 8" id="KW-0159">Chromosome partition</keyword>
<evidence type="ECO:0000256" key="5">
    <source>
        <dbReference type="ARBA" id="ARBA00023054"/>
    </source>
</evidence>
<dbReference type="EMBL" id="JBHLVO010000010">
    <property type="protein sequence ID" value="MFC0272453.1"/>
    <property type="molecule type" value="Genomic_DNA"/>
</dbReference>
<evidence type="ECO:0000313" key="11">
    <source>
        <dbReference type="Proteomes" id="UP001589854"/>
    </source>
</evidence>
<dbReference type="SUPFAM" id="SSF46955">
    <property type="entry name" value="Putative DNA-binding domain"/>
    <property type="match status" value="1"/>
</dbReference>
<evidence type="ECO:0000256" key="3">
    <source>
        <dbReference type="ARBA" id="ARBA00022829"/>
    </source>
</evidence>
<keyword evidence="6 8" id="KW-0238">DNA-binding</keyword>
<evidence type="ECO:0000313" key="10">
    <source>
        <dbReference type="EMBL" id="MFC0272453.1"/>
    </source>
</evidence>
<feature type="coiled-coil region" evidence="8">
    <location>
        <begin position="85"/>
        <end position="138"/>
    </location>
</feature>
<evidence type="ECO:0000259" key="9">
    <source>
        <dbReference type="SMART" id="SM00422"/>
    </source>
</evidence>
<dbReference type="InterPro" id="IPR023522">
    <property type="entry name" value="Chrosome_anchoring_RacA"/>
</dbReference>
<keyword evidence="1 8" id="KW-0963">Cytoplasm</keyword>
<evidence type="ECO:0000256" key="6">
    <source>
        <dbReference type="ARBA" id="ARBA00023125"/>
    </source>
</evidence>
<dbReference type="InterPro" id="IPR047057">
    <property type="entry name" value="MerR_fam"/>
</dbReference>
<comment type="function">
    <text evidence="8">Required for the formation of axial filaments and for anchoring the origin regions at the cell poles in sporulating cells, thus ensuring proper chromosome segregation in the prespore. Binds in a dispersed manner throughout the chromosome but preferentially to sites clustered in the origin portion of the chromosome, causing condensation of the chromosome and its remodeling into an elongated, anchored structure.</text>
</comment>